<comment type="caution">
    <text evidence="1">The sequence shown here is derived from an EMBL/GenBank/DDBJ whole genome shotgun (WGS) entry which is preliminary data.</text>
</comment>
<sequence>MPLSQTRSYTKSDTMPMFQTLSYT</sequence>
<dbReference type="AlphaFoldDB" id="A0A0B0NBE1"/>
<dbReference type="Proteomes" id="UP000032142">
    <property type="component" value="Unassembled WGS sequence"/>
</dbReference>
<dbReference type="EMBL" id="JRRC01530222">
    <property type="protein sequence ID" value="KHG09149.1"/>
    <property type="molecule type" value="Genomic_DNA"/>
</dbReference>
<name>A0A0B0NBE1_GOSAR</name>
<organism evidence="1 2">
    <name type="scientific">Gossypium arboreum</name>
    <name type="common">Tree cotton</name>
    <name type="synonym">Gossypium nanking</name>
    <dbReference type="NCBI Taxonomy" id="29729"/>
    <lineage>
        <taxon>Eukaryota</taxon>
        <taxon>Viridiplantae</taxon>
        <taxon>Streptophyta</taxon>
        <taxon>Embryophyta</taxon>
        <taxon>Tracheophyta</taxon>
        <taxon>Spermatophyta</taxon>
        <taxon>Magnoliopsida</taxon>
        <taxon>eudicotyledons</taxon>
        <taxon>Gunneridae</taxon>
        <taxon>Pentapetalae</taxon>
        <taxon>rosids</taxon>
        <taxon>malvids</taxon>
        <taxon>Malvales</taxon>
        <taxon>Malvaceae</taxon>
        <taxon>Malvoideae</taxon>
        <taxon>Gossypium</taxon>
    </lineage>
</organism>
<evidence type="ECO:0000313" key="1">
    <source>
        <dbReference type="EMBL" id="KHG09149.1"/>
    </source>
</evidence>
<keyword evidence="2" id="KW-1185">Reference proteome</keyword>
<accession>A0A0B0NBE1</accession>
<evidence type="ECO:0000313" key="2">
    <source>
        <dbReference type="Proteomes" id="UP000032142"/>
    </source>
</evidence>
<protein>
    <submittedName>
        <fullName evidence="1">Uncharacterized protein</fullName>
    </submittedName>
</protein>
<reference evidence="2" key="1">
    <citation type="submission" date="2014-09" db="EMBL/GenBank/DDBJ databases">
        <authorList>
            <person name="Mudge J."/>
            <person name="Ramaraj T."/>
            <person name="Lindquist I.E."/>
            <person name="Bharti A.K."/>
            <person name="Sundararajan A."/>
            <person name="Cameron C.T."/>
            <person name="Woodward J.E."/>
            <person name="May G.D."/>
            <person name="Brubaker C."/>
            <person name="Broadhvest J."/>
            <person name="Wilkins T.A."/>
        </authorList>
    </citation>
    <scope>NUCLEOTIDE SEQUENCE</scope>
    <source>
        <strain evidence="2">cv. AKA8401</strain>
    </source>
</reference>
<proteinExistence type="predicted"/>
<gene>
    <name evidence="1" type="ORF">F383_36515</name>
</gene>